<dbReference type="SMART" id="SM00331">
    <property type="entry name" value="PP2C_SIG"/>
    <property type="match status" value="1"/>
</dbReference>
<dbReference type="PROSITE" id="PS51746">
    <property type="entry name" value="PPM_2"/>
    <property type="match status" value="1"/>
</dbReference>
<sequence length="261" mass="29670">MGQEIIEVVVKSDKGRVKKVNEDNFLIKVGKINNNEFGLFAICDGLGGLSNGDLASKEMVLELEKWWNNRIANIVSNNIVDRDILVELSCVIRDVNRKLIKYASDNNIRLGTTASILLIYNRKFYVCHIGDSRIYTISSSVNKLTKDHTYYNKLIQNGEIEESKKVKKSILTQCVGSGPSISPDFLVGRLNKDVLFILCCDGFYNKMSDREFMDMKNELEETSDYGYMGEICTKYIELIKGKGERDNITVMAIKYRVNEGE</sequence>
<protein>
    <submittedName>
        <fullName evidence="2">Serine/threonine phosphatase stp</fullName>
        <ecNumber evidence="2">3.1.3.16</ecNumber>
    </submittedName>
</protein>
<dbReference type="Gene3D" id="3.60.40.10">
    <property type="entry name" value="PPM-type phosphatase domain"/>
    <property type="match status" value="1"/>
</dbReference>
<dbReference type="InterPro" id="IPR001932">
    <property type="entry name" value="PPM-type_phosphatase-like_dom"/>
</dbReference>
<dbReference type="CDD" id="cd00143">
    <property type="entry name" value="PP2Cc"/>
    <property type="match status" value="1"/>
</dbReference>
<gene>
    <name evidence="2" type="primary">stp_2</name>
    <name evidence="2" type="ORF">CPLFYP93_00450</name>
</gene>
<name>A0A6N2Z3D7_9CLOT</name>
<accession>A0A6N2Z3D7</accession>
<dbReference type="InterPro" id="IPR015655">
    <property type="entry name" value="PP2C"/>
</dbReference>
<dbReference type="Pfam" id="PF00481">
    <property type="entry name" value="PP2C"/>
    <property type="match status" value="1"/>
</dbReference>
<dbReference type="SMART" id="SM00332">
    <property type="entry name" value="PP2Cc"/>
    <property type="match status" value="1"/>
</dbReference>
<dbReference type="RefSeq" id="WP_195343921.1">
    <property type="nucleotide sequence ID" value="NZ_CACRTV010000014.1"/>
</dbReference>
<evidence type="ECO:0000313" key="2">
    <source>
        <dbReference type="EMBL" id="VYT72576.1"/>
    </source>
</evidence>
<dbReference type="PANTHER" id="PTHR13832:SF827">
    <property type="entry name" value="PROTEIN PHOSPHATASE 1L"/>
    <property type="match status" value="1"/>
</dbReference>
<evidence type="ECO:0000259" key="1">
    <source>
        <dbReference type="PROSITE" id="PS51746"/>
    </source>
</evidence>
<dbReference type="SUPFAM" id="SSF81606">
    <property type="entry name" value="PP2C-like"/>
    <property type="match status" value="1"/>
</dbReference>
<dbReference type="InterPro" id="IPR036457">
    <property type="entry name" value="PPM-type-like_dom_sf"/>
</dbReference>
<organism evidence="2">
    <name type="scientific">Clostridium paraputrificum</name>
    <dbReference type="NCBI Taxonomy" id="29363"/>
    <lineage>
        <taxon>Bacteria</taxon>
        <taxon>Bacillati</taxon>
        <taxon>Bacillota</taxon>
        <taxon>Clostridia</taxon>
        <taxon>Eubacteriales</taxon>
        <taxon>Clostridiaceae</taxon>
        <taxon>Clostridium</taxon>
    </lineage>
</organism>
<feature type="domain" description="PPM-type phosphatase" evidence="1">
    <location>
        <begin position="7"/>
        <end position="255"/>
    </location>
</feature>
<dbReference type="PANTHER" id="PTHR13832">
    <property type="entry name" value="PROTEIN PHOSPHATASE 2C"/>
    <property type="match status" value="1"/>
</dbReference>
<keyword evidence="2" id="KW-0378">Hydrolase</keyword>
<dbReference type="GO" id="GO:0004722">
    <property type="term" value="F:protein serine/threonine phosphatase activity"/>
    <property type="evidence" value="ECO:0007669"/>
    <property type="project" value="UniProtKB-EC"/>
</dbReference>
<dbReference type="EC" id="3.1.3.16" evidence="2"/>
<dbReference type="AlphaFoldDB" id="A0A6N2Z3D7"/>
<dbReference type="EMBL" id="CACRTV010000014">
    <property type="protein sequence ID" value="VYT72576.1"/>
    <property type="molecule type" value="Genomic_DNA"/>
</dbReference>
<reference evidence="2" key="1">
    <citation type="submission" date="2019-11" db="EMBL/GenBank/DDBJ databases">
        <authorList>
            <person name="Feng L."/>
        </authorList>
    </citation>
    <scope>NUCLEOTIDE SEQUENCE</scope>
    <source>
        <strain evidence="2">CParaputrificumLFYP93</strain>
    </source>
</reference>
<proteinExistence type="predicted"/>